<dbReference type="PROSITE" id="PS01319">
    <property type="entry name" value="RBFA"/>
    <property type="match status" value="1"/>
</dbReference>
<comment type="function">
    <text evidence="2">One of several proteins that assist in the late maturation steps of the functional core of the 30S ribosomal subunit. Associates with free 30S ribosomal subunits (but not with 30S subunits that are part of 70S ribosomes or polysomes). Required for efficient processing of 16S rRNA. May interact with the 5'-terminal helix region of 16S rRNA.</text>
</comment>
<dbReference type="GO" id="GO:0043024">
    <property type="term" value="F:ribosomal small subunit binding"/>
    <property type="evidence" value="ECO:0007669"/>
    <property type="project" value="TreeGrafter"/>
</dbReference>
<dbReference type="InterPro" id="IPR015946">
    <property type="entry name" value="KH_dom-like_a/b"/>
</dbReference>
<dbReference type="Gene3D" id="3.30.300.20">
    <property type="match status" value="1"/>
</dbReference>
<dbReference type="AlphaFoldDB" id="A0A369TK92"/>
<keyword evidence="2" id="KW-0963">Cytoplasm</keyword>
<dbReference type="GO" id="GO:0030490">
    <property type="term" value="P:maturation of SSU-rRNA"/>
    <property type="evidence" value="ECO:0007669"/>
    <property type="project" value="UniProtKB-UniRule"/>
</dbReference>
<name>A0A369TK92_9PROT</name>
<dbReference type="RefSeq" id="WP_114580590.1">
    <property type="nucleotide sequence ID" value="NZ_QPMH01000002.1"/>
</dbReference>
<protein>
    <recommendedName>
        <fullName evidence="2">Ribosome-binding factor A</fullName>
    </recommendedName>
</protein>
<proteinExistence type="inferred from homology"/>
<feature type="region of interest" description="Disordered" evidence="3">
    <location>
        <begin position="118"/>
        <end position="144"/>
    </location>
</feature>
<dbReference type="GO" id="GO:0005829">
    <property type="term" value="C:cytosol"/>
    <property type="evidence" value="ECO:0007669"/>
    <property type="project" value="TreeGrafter"/>
</dbReference>
<dbReference type="SUPFAM" id="SSF89919">
    <property type="entry name" value="Ribosome-binding factor A, RbfA"/>
    <property type="match status" value="1"/>
</dbReference>
<evidence type="ECO:0000256" key="2">
    <source>
        <dbReference type="HAMAP-Rule" id="MF_00003"/>
    </source>
</evidence>
<dbReference type="EMBL" id="QPMH01000002">
    <property type="protein sequence ID" value="RDD63336.1"/>
    <property type="molecule type" value="Genomic_DNA"/>
</dbReference>
<gene>
    <name evidence="2" type="primary">rbfA</name>
    <name evidence="4" type="ORF">DRB17_02500</name>
</gene>
<comment type="subcellular location">
    <subcellularLocation>
        <location evidence="2">Cytoplasm</location>
    </subcellularLocation>
</comment>
<dbReference type="NCBIfam" id="NF001802">
    <property type="entry name" value="PRK00521.2-5"/>
    <property type="match status" value="1"/>
</dbReference>
<evidence type="ECO:0000313" key="4">
    <source>
        <dbReference type="EMBL" id="RDD63336.1"/>
    </source>
</evidence>
<dbReference type="InterPro" id="IPR000238">
    <property type="entry name" value="RbfA"/>
</dbReference>
<comment type="similarity">
    <text evidence="2">Belongs to the RbfA family.</text>
</comment>
<keyword evidence="5" id="KW-1185">Reference proteome</keyword>
<dbReference type="Proteomes" id="UP000253941">
    <property type="component" value="Unassembled WGS sequence"/>
</dbReference>
<comment type="caution">
    <text evidence="4">The sequence shown here is derived from an EMBL/GenBank/DDBJ whole genome shotgun (WGS) entry which is preliminary data.</text>
</comment>
<keyword evidence="1 2" id="KW-0690">Ribosome biogenesis</keyword>
<reference evidence="4 5" key="1">
    <citation type="submission" date="2018-07" db="EMBL/GenBank/DDBJ databases">
        <title>Venubactetium sediminum gen. nov., sp. nov., isolated from a marine solar saltern.</title>
        <authorList>
            <person name="Wang S."/>
        </authorList>
    </citation>
    <scope>NUCLEOTIDE SEQUENCE [LARGE SCALE GENOMIC DNA]</scope>
    <source>
        <strain evidence="4 5">WD2A32</strain>
    </source>
</reference>
<evidence type="ECO:0000313" key="5">
    <source>
        <dbReference type="Proteomes" id="UP000253941"/>
    </source>
</evidence>
<dbReference type="PANTHER" id="PTHR33515:SF1">
    <property type="entry name" value="RIBOSOME-BINDING FACTOR A, CHLOROPLASTIC-RELATED"/>
    <property type="match status" value="1"/>
</dbReference>
<dbReference type="PANTHER" id="PTHR33515">
    <property type="entry name" value="RIBOSOME-BINDING FACTOR A, CHLOROPLASTIC-RELATED"/>
    <property type="match status" value="1"/>
</dbReference>
<feature type="compositionally biased region" description="Acidic residues" evidence="3">
    <location>
        <begin position="133"/>
        <end position="144"/>
    </location>
</feature>
<sequence length="144" mass="16124">MTRRRAKAPSQRQLRVGEELRHALSRILARGGLRDPELTEANITVTEVRMSPDLKNATAFVVPFGGGDPKAMVAALRRAAPFFRAQLGREVELRYTPQVRFEADTSFDEAERIEALLSTPRVRHDLENAPSDENPDADANDDEQ</sequence>
<comment type="subunit">
    <text evidence="2">Monomer. Binds 30S ribosomal subunits, but not 50S ribosomal subunits or 70S ribosomes.</text>
</comment>
<dbReference type="NCBIfam" id="TIGR00082">
    <property type="entry name" value="rbfA"/>
    <property type="match status" value="1"/>
</dbReference>
<organism evidence="4 5">
    <name type="scientific">Ferruginivarius sediminum</name>
    <dbReference type="NCBI Taxonomy" id="2661937"/>
    <lineage>
        <taxon>Bacteria</taxon>
        <taxon>Pseudomonadati</taxon>
        <taxon>Pseudomonadota</taxon>
        <taxon>Alphaproteobacteria</taxon>
        <taxon>Rhodospirillales</taxon>
        <taxon>Rhodospirillaceae</taxon>
        <taxon>Ferruginivarius</taxon>
    </lineage>
</organism>
<evidence type="ECO:0000256" key="3">
    <source>
        <dbReference type="SAM" id="MobiDB-lite"/>
    </source>
</evidence>
<dbReference type="InterPro" id="IPR020053">
    <property type="entry name" value="Ribosome-bd_factorA_CS"/>
</dbReference>
<accession>A0A369TK92</accession>
<evidence type="ECO:0000256" key="1">
    <source>
        <dbReference type="ARBA" id="ARBA00022517"/>
    </source>
</evidence>
<dbReference type="HAMAP" id="MF_00003">
    <property type="entry name" value="RbfA"/>
    <property type="match status" value="1"/>
</dbReference>
<dbReference type="Pfam" id="PF02033">
    <property type="entry name" value="RBFA"/>
    <property type="match status" value="1"/>
</dbReference>
<dbReference type="InterPro" id="IPR023799">
    <property type="entry name" value="RbfA_dom_sf"/>
</dbReference>